<evidence type="ECO:0000256" key="1">
    <source>
        <dbReference type="ARBA" id="ARBA00022737"/>
    </source>
</evidence>
<dbReference type="OrthoDB" id="366390at2759"/>
<evidence type="ECO:0000259" key="5">
    <source>
        <dbReference type="PROSITE" id="PS50097"/>
    </source>
</evidence>
<name>A0A9Q0RFR2_ANAIG</name>
<dbReference type="Proteomes" id="UP001149090">
    <property type="component" value="Unassembled WGS sequence"/>
</dbReference>
<comment type="caution">
    <text evidence="6">The sequence shown here is derived from an EMBL/GenBank/DDBJ whole genome shotgun (WGS) entry which is preliminary data.</text>
</comment>
<protein>
    <submittedName>
        <fullName evidence="6">Ankyrin repeat-containing protein</fullName>
    </submittedName>
</protein>
<dbReference type="Pfam" id="PF00651">
    <property type="entry name" value="BTB"/>
    <property type="match status" value="1"/>
</dbReference>
<dbReference type="PROSITE" id="PS50097">
    <property type="entry name" value="BTB"/>
    <property type="match status" value="1"/>
</dbReference>
<accession>A0A9Q0RFR2</accession>
<evidence type="ECO:0000313" key="7">
    <source>
        <dbReference type="Proteomes" id="UP001149090"/>
    </source>
</evidence>
<feature type="repeat" description="ANK" evidence="3">
    <location>
        <begin position="101"/>
        <end position="134"/>
    </location>
</feature>
<evidence type="ECO:0000256" key="3">
    <source>
        <dbReference type="PROSITE-ProRule" id="PRU00023"/>
    </source>
</evidence>
<dbReference type="PROSITE" id="PS50297">
    <property type="entry name" value="ANK_REP_REGION"/>
    <property type="match status" value="2"/>
</dbReference>
<dbReference type="AlphaFoldDB" id="A0A9Q0RFR2"/>
<dbReference type="SMART" id="SM00248">
    <property type="entry name" value="ANK"/>
    <property type="match status" value="9"/>
</dbReference>
<dbReference type="InterPro" id="IPR011333">
    <property type="entry name" value="SKP1/BTB/POZ_sf"/>
</dbReference>
<keyword evidence="7" id="KW-1185">Reference proteome</keyword>
<dbReference type="InterPro" id="IPR000210">
    <property type="entry name" value="BTB/POZ_dom"/>
</dbReference>
<evidence type="ECO:0000256" key="4">
    <source>
        <dbReference type="SAM" id="Coils"/>
    </source>
</evidence>
<dbReference type="PANTHER" id="PTHR24198">
    <property type="entry name" value="ANKYRIN REPEAT AND PROTEIN KINASE DOMAIN-CONTAINING PROTEIN"/>
    <property type="match status" value="1"/>
</dbReference>
<feature type="coiled-coil region" evidence="4">
    <location>
        <begin position="38"/>
        <end position="74"/>
    </location>
</feature>
<keyword evidence="2 3" id="KW-0040">ANK repeat</keyword>
<dbReference type="EMBL" id="JAPDFW010000059">
    <property type="protein sequence ID" value="KAJ5076994.1"/>
    <property type="molecule type" value="Genomic_DNA"/>
</dbReference>
<dbReference type="InterPro" id="IPR036770">
    <property type="entry name" value="Ankyrin_rpt-contain_sf"/>
</dbReference>
<dbReference type="CDD" id="cd18186">
    <property type="entry name" value="BTB_POZ_ZBTB_KLHL-like"/>
    <property type="match status" value="1"/>
</dbReference>
<keyword evidence="4" id="KW-0175">Coiled coil</keyword>
<feature type="repeat" description="ANK" evidence="3">
    <location>
        <begin position="372"/>
        <end position="405"/>
    </location>
</feature>
<dbReference type="Pfam" id="PF12796">
    <property type="entry name" value="Ank_2"/>
    <property type="match status" value="2"/>
</dbReference>
<evidence type="ECO:0000256" key="2">
    <source>
        <dbReference type="ARBA" id="ARBA00023043"/>
    </source>
</evidence>
<keyword evidence="1" id="KW-0677">Repeat</keyword>
<feature type="domain" description="BTB" evidence="5">
    <location>
        <begin position="805"/>
        <end position="871"/>
    </location>
</feature>
<dbReference type="Gene3D" id="3.30.710.10">
    <property type="entry name" value="Potassium Channel Kv1.1, Chain A"/>
    <property type="match status" value="1"/>
</dbReference>
<sequence length="910" mass="106297">MESNQIFSKKLDFNFDFIQFCLSLNQNDLQKTLLFISNQEKSQKLKELVNSFQIKENENENEIIVQNIEESIENKNVIQVSKYMEILENLNKFQLFVDEFELNSLLHFACLKNSGLEIIKLLIENGANINFTNFHKQNTLHIACQNGNSPDVIQFILENKPRINKDAFNCTPLIYALSKNPNHQVIELLLKFGENLKIKFQKMSLLFYAIKNRADSKTLQVLVNYGADLKEIFSDKTAIDFAILNQNSLEVIQFLHKNGVDIKRKSKANYNCLHFFILKKLESKEICQFLISQGIDVLDPINPPLETALEKGVDENILGIMLSKVTKEKMNEFTEKKKPNIFLNLALSFSTKYEIIQLLIQLGCPINGVDKKWKTPLHLALENGADFQKIQLLINSGASINFQSKSRNHLCNSILSTAITSFRDLDIINLVIDSGAEILDQDMVIAFQKNYPVFLYLSKINPNFSFEKNLWDLINRNSNLNDEKIKFVVDHMKDVNHKTTNQENILHLLCQLPPVSPQIFEYVILKGVDLNSLNLYSRAPFYNLFTYYNSDQIIEILPIFLHFGMDLNYYIRNMNSFLSDLTQSCLDYKCWKLILPKLDVVDPLDEILISPFDHEVFYLKTLSSVCYSSVDLDKTLKIVDVFQAYTSFCDDFMKLFKLQFLTDLEITFLDGDFVKIHKLILSARIGEDRIERFIEFCAKKTQRDLKFLFQWIYSGSFFDLEYEKLLFDDFEKFCEEKKQFVYEINEKHDEVMQSISDERKNNFNSVLNSLIEMGIIKNQEELFGKSKVDGLRKDIQKLFYQDESKDFSIISEKEEVKAHKIILAARSYLFYGMFLNVDDDSNRVNDYSGKSKKSIEQIVKFLYFDRIDQNIQEKNIEELEDADKYYQFNEKSIFPLLLEGFKMVQQKKIL</sequence>
<organism evidence="6 7">
    <name type="scientific">Anaeramoeba ignava</name>
    <name type="common">Anaerobic marine amoeba</name>
    <dbReference type="NCBI Taxonomy" id="1746090"/>
    <lineage>
        <taxon>Eukaryota</taxon>
        <taxon>Metamonada</taxon>
        <taxon>Anaeramoebidae</taxon>
        <taxon>Anaeramoeba</taxon>
    </lineage>
</organism>
<dbReference type="SUPFAM" id="SSF54695">
    <property type="entry name" value="POZ domain"/>
    <property type="match status" value="1"/>
</dbReference>
<dbReference type="Gene3D" id="1.25.40.20">
    <property type="entry name" value="Ankyrin repeat-containing domain"/>
    <property type="match status" value="3"/>
</dbReference>
<dbReference type="SUPFAM" id="SSF48403">
    <property type="entry name" value="Ankyrin repeat"/>
    <property type="match status" value="2"/>
</dbReference>
<dbReference type="PROSITE" id="PS50088">
    <property type="entry name" value="ANK_REPEAT"/>
    <property type="match status" value="2"/>
</dbReference>
<dbReference type="InterPro" id="IPR002110">
    <property type="entry name" value="Ankyrin_rpt"/>
</dbReference>
<evidence type="ECO:0000313" key="6">
    <source>
        <dbReference type="EMBL" id="KAJ5076994.1"/>
    </source>
</evidence>
<proteinExistence type="predicted"/>
<gene>
    <name evidence="6" type="ORF">M0811_00314</name>
</gene>
<reference evidence="6" key="1">
    <citation type="submission" date="2022-10" db="EMBL/GenBank/DDBJ databases">
        <title>Novel sulphate-reducing endosymbionts in the free-living metamonad Anaeramoeba.</title>
        <authorList>
            <person name="Jerlstrom-Hultqvist J."/>
            <person name="Cepicka I."/>
            <person name="Gallot-Lavallee L."/>
            <person name="Salas-Leiva D."/>
            <person name="Curtis B.A."/>
            <person name="Zahonova K."/>
            <person name="Pipaliya S."/>
            <person name="Dacks J."/>
            <person name="Roger A.J."/>
        </authorList>
    </citation>
    <scope>NUCLEOTIDE SEQUENCE</scope>
    <source>
        <strain evidence="6">BMAN</strain>
    </source>
</reference>
<dbReference type="PANTHER" id="PTHR24198:SF165">
    <property type="entry name" value="ANKYRIN REPEAT-CONTAINING PROTEIN-RELATED"/>
    <property type="match status" value="1"/>
</dbReference>